<dbReference type="GO" id="GO:0005886">
    <property type="term" value="C:plasma membrane"/>
    <property type="evidence" value="ECO:0007669"/>
    <property type="project" value="UniProtKB-SubCell"/>
</dbReference>
<evidence type="ECO:0000256" key="1">
    <source>
        <dbReference type="ARBA" id="ARBA00004651"/>
    </source>
</evidence>
<keyword evidence="4 6" id="KW-1133">Transmembrane helix</keyword>
<feature type="transmembrane region" description="Helical" evidence="6">
    <location>
        <begin position="208"/>
        <end position="229"/>
    </location>
</feature>
<dbReference type="OrthoDB" id="6384190at2"/>
<feature type="transmembrane region" description="Helical" evidence="6">
    <location>
        <begin position="90"/>
        <end position="111"/>
    </location>
</feature>
<feature type="transmembrane region" description="Helical" evidence="6">
    <location>
        <begin position="39"/>
        <end position="60"/>
    </location>
</feature>
<keyword evidence="2" id="KW-1003">Cell membrane</keyword>
<feature type="transmembrane region" description="Helical" evidence="6">
    <location>
        <begin position="118"/>
        <end position="136"/>
    </location>
</feature>
<organism evidence="7 8">
    <name type="scientific">Oceaniradius stylonematis</name>
    <dbReference type="NCBI Taxonomy" id="2184161"/>
    <lineage>
        <taxon>Bacteria</taxon>
        <taxon>Pseudomonadati</taxon>
        <taxon>Pseudomonadota</taxon>
        <taxon>Alphaproteobacteria</taxon>
        <taxon>Hyphomicrobiales</taxon>
        <taxon>Ahrensiaceae</taxon>
        <taxon>Oceaniradius</taxon>
    </lineage>
</organism>
<keyword evidence="5 6" id="KW-0472">Membrane</keyword>
<keyword evidence="8" id="KW-1185">Reference proteome</keyword>
<dbReference type="PANTHER" id="PTHR32196">
    <property type="entry name" value="ABC TRANSPORTER PERMEASE PROTEIN YPHD-RELATED-RELATED"/>
    <property type="match status" value="1"/>
</dbReference>
<dbReference type="CDD" id="cd06579">
    <property type="entry name" value="TM_PBP1_transp_AraH_like"/>
    <property type="match status" value="1"/>
</dbReference>
<feature type="transmembrane region" description="Helical" evidence="6">
    <location>
        <begin position="262"/>
        <end position="279"/>
    </location>
</feature>
<dbReference type="AlphaFoldDB" id="A0A3A8APP7"/>
<gene>
    <name evidence="7" type="ORF">DEM25_007875</name>
</gene>
<dbReference type="Proteomes" id="UP000246132">
    <property type="component" value="Unassembled WGS sequence"/>
</dbReference>
<evidence type="ECO:0000313" key="7">
    <source>
        <dbReference type="EMBL" id="RKF07671.1"/>
    </source>
</evidence>
<proteinExistence type="predicted"/>
<accession>A0A3A8APP7</accession>
<evidence type="ECO:0000256" key="2">
    <source>
        <dbReference type="ARBA" id="ARBA00022475"/>
    </source>
</evidence>
<dbReference type="RefSeq" id="WP_109765495.1">
    <property type="nucleotide sequence ID" value="NZ_CP159474.1"/>
</dbReference>
<comment type="subcellular location">
    <subcellularLocation>
        <location evidence="1">Cell membrane</location>
        <topology evidence="1">Multi-pass membrane protein</topology>
    </subcellularLocation>
</comment>
<comment type="caution">
    <text evidence="7">The sequence shown here is derived from an EMBL/GenBank/DDBJ whole genome shotgun (WGS) entry which is preliminary data.</text>
</comment>
<sequence>MRRVFDTQLIGPFAAMVIVALIVALTTDRFLNPGNLSNLSLQVSIVALIAIGSTIVIFAAGIDLSSGSMVALLTMILAQMLKFMDLPLALAIPLILIIGASLGLLLGLITAYGRIPSFITTLAALIAFRGLALTFNNGSPIFSLDPALEPIFYGKLIGIPLPFFYLVFFYGLAAFTMNFTKLGREIYAVGGNPAAAVLTGINVRKVQATTFVIAGFMTAVGAVLMAARLNSGSPNYGQTLELQAIAAAVVGGASLAGGRGNILATLMGAMTIVIVQNGLNLNAAPSSVQNIVLGVIILLAVGIDMWRAEISALMARIFRRTPKAQTASEKKAA</sequence>
<reference evidence="7 8" key="1">
    <citation type="journal article" date="2018" name="Int. J. Syst. Bacteriol.">
        <title>Oceaniradius stylonemae gen. nov., sp. nov., isolated from a red alga, Stylonema cornu-cervi.</title>
        <authorList>
            <person name="Jeong S."/>
        </authorList>
    </citation>
    <scope>NUCLEOTIDE SEQUENCE [LARGE SCALE GENOMIC DNA]</scope>
    <source>
        <strain evidence="7 8">StC1</strain>
    </source>
</reference>
<evidence type="ECO:0000256" key="3">
    <source>
        <dbReference type="ARBA" id="ARBA00022692"/>
    </source>
</evidence>
<evidence type="ECO:0000256" key="6">
    <source>
        <dbReference type="SAM" id="Phobius"/>
    </source>
</evidence>
<dbReference type="EMBL" id="QFWV02000004">
    <property type="protein sequence ID" value="RKF07671.1"/>
    <property type="molecule type" value="Genomic_DNA"/>
</dbReference>
<dbReference type="Pfam" id="PF02653">
    <property type="entry name" value="BPD_transp_2"/>
    <property type="match status" value="1"/>
</dbReference>
<evidence type="ECO:0000313" key="8">
    <source>
        <dbReference type="Proteomes" id="UP000246132"/>
    </source>
</evidence>
<protein>
    <submittedName>
        <fullName evidence="7">ABC transporter permease</fullName>
    </submittedName>
</protein>
<dbReference type="InterPro" id="IPR001851">
    <property type="entry name" value="ABC_transp_permease"/>
</dbReference>
<evidence type="ECO:0000256" key="4">
    <source>
        <dbReference type="ARBA" id="ARBA00022989"/>
    </source>
</evidence>
<feature type="transmembrane region" description="Helical" evidence="6">
    <location>
        <begin position="291"/>
        <end position="310"/>
    </location>
</feature>
<feature type="transmembrane region" description="Helical" evidence="6">
    <location>
        <begin position="9"/>
        <end position="27"/>
    </location>
</feature>
<evidence type="ECO:0000256" key="5">
    <source>
        <dbReference type="ARBA" id="ARBA00023136"/>
    </source>
</evidence>
<name>A0A3A8APP7_9HYPH</name>
<keyword evidence="3 6" id="KW-0812">Transmembrane</keyword>
<dbReference type="GO" id="GO:0022857">
    <property type="term" value="F:transmembrane transporter activity"/>
    <property type="evidence" value="ECO:0007669"/>
    <property type="project" value="InterPro"/>
</dbReference>
<feature type="transmembrane region" description="Helical" evidence="6">
    <location>
        <begin position="156"/>
        <end position="175"/>
    </location>
</feature>